<feature type="signal peptide" evidence="1">
    <location>
        <begin position="1"/>
        <end position="27"/>
    </location>
</feature>
<reference evidence="2 3" key="1">
    <citation type="submission" date="2020-04" db="EMBL/GenBank/DDBJ databases">
        <authorList>
            <person name="Klaysubun C."/>
            <person name="Duangmal K."/>
            <person name="Lipun K."/>
        </authorList>
    </citation>
    <scope>NUCLEOTIDE SEQUENCE [LARGE SCALE GENOMIC DNA]</scope>
    <source>
        <strain evidence="2 3">JCM 11839</strain>
    </source>
</reference>
<dbReference type="InterPro" id="IPR035994">
    <property type="entry name" value="Nucleoside_phosphorylase_sf"/>
</dbReference>
<accession>A0ABX1REN2</accession>
<dbReference type="Proteomes" id="UP001296706">
    <property type="component" value="Unassembled WGS sequence"/>
</dbReference>
<protein>
    <submittedName>
        <fullName evidence="2">Purine nucleoside permease</fullName>
    </submittedName>
</protein>
<proteinExistence type="predicted"/>
<evidence type="ECO:0000313" key="3">
    <source>
        <dbReference type="Proteomes" id="UP001296706"/>
    </source>
</evidence>
<dbReference type="Gene3D" id="3.40.50.1580">
    <property type="entry name" value="Nucleoside phosphorylase domain"/>
    <property type="match status" value="1"/>
</dbReference>
<dbReference type="PANTHER" id="PTHR38643">
    <property type="entry name" value="PURINE NUCLEOSIDE PERMEASE C285.05-RELATED"/>
    <property type="match status" value="1"/>
</dbReference>
<dbReference type="EMBL" id="JAAXKY010000053">
    <property type="protein sequence ID" value="NMH78857.1"/>
    <property type="molecule type" value="Genomic_DNA"/>
</dbReference>
<dbReference type="Pfam" id="PF06516">
    <property type="entry name" value="NUP"/>
    <property type="match status" value="1"/>
</dbReference>
<sequence length="315" mass="33810">MRHPRNAATLVALVVALGLTLTAASGAAAPERLVVRVLVITMFDAETAPWLQHESLPVTMQVPYVSQPLHCSADGLCVATIGEGKSNAVASMTSLLDDPGLDFHSAYFLTAGIAGTSPSTGTLGFAAWARWVVDWDLGHHLEPGSAPGVPHGYLPYADQHTNVFHLNDKLVDEAFDLTKGLALSDSPEAVQDRGHYPGQAARKPFTTVCDTVTGDDYWAGAELSKTAQYVVGVWTDNKGKYCTSQMEDSGTATVLARHGYLDRYLDLRTASDFDQPYPGQDIRDLLSQFPGADPAVRNAYLVGSTVAHHLLGHPR</sequence>
<name>A0ABX1REN2_9PSEU</name>
<evidence type="ECO:0000256" key="1">
    <source>
        <dbReference type="SAM" id="SignalP"/>
    </source>
</evidence>
<organism evidence="2 3">
    <name type="scientific">Pseudonocardia xinjiangensis</name>
    <dbReference type="NCBI Taxonomy" id="75289"/>
    <lineage>
        <taxon>Bacteria</taxon>
        <taxon>Bacillati</taxon>
        <taxon>Actinomycetota</taxon>
        <taxon>Actinomycetes</taxon>
        <taxon>Pseudonocardiales</taxon>
        <taxon>Pseudonocardiaceae</taxon>
        <taxon>Pseudonocardia</taxon>
    </lineage>
</organism>
<feature type="chain" id="PRO_5045775293" evidence="1">
    <location>
        <begin position="28"/>
        <end position="315"/>
    </location>
</feature>
<evidence type="ECO:0000313" key="2">
    <source>
        <dbReference type="EMBL" id="NMH78857.1"/>
    </source>
</evidence>
<dbReference type="PANTHER" id="PTHR38643:SF1">
    <property type="entry name" value="PURINE NUCLEOSIDE PERMEASE C285.05-RELATED"/>
    <property type="match status" value="1"/>
</dbReference>
<keyword evidence="3" id="KW-1185">Reference proteome</keyword>
<keyword evidence="1" id="KW-0732">Signal</keyword>
<gene>
    <name evidence="2" type="ORF">HF577_17415</name>
</gene>
<dbReference type="RefSeq" id="WP_169396925.1">
    <property type="nucleotide sequence ID" value="NZ_BAAAJH010000021.1"/>
</dbReference>
<comment type="caution">
    <text evidence="2">The sequence shown here is derived from an EMBL/GenBank/DDBJ whole genome shotgun (WGS) entry which is preliminary data.</text>
</comment>
<dbReference type="InterPro" id="IPR009486">
    <property type="entry name" value="Pur_nuclsid_perm"/>
</dbReference>
<dbReference type="PIRSF" id="PIRSF013171">
    <property type="entry name" value="Pur_nuclsid_perm"/>
    <property type="match status" value="1"/>
</dbReference>